<proteinExistence type="predicted"/>
<name>A0A9Q7UTL8_9BURK</name>
<dbReference type="AlphaFoldDB" id="A0A9Q7UTL8"/>
<dbReference type="Proteomes" id="UP000254259">
    <property type="component" value="Chromosome CBM2636"/>
</dbReference>
<organism evidence="1 2">
    <name type="scientific">Cupriavidus taiwanensis</name>
    <dbReference type="NCBI Taxonomy" id="164546"/>
    <lineage>
        <taxon>Bacteria</taxon>
        <taxon>Pseudomonadati</taxon>
        <taxon>Pseudomonadota</taxon>
        <taxon>Betaproteobacteria</taxon>
        <taxon>Burkholderiales</taxon>
        <taxon>Burkholderiaceae</taxon>
        <taxon>Cupriavidus</taxon>
    </lineage>
</organism>
<protein>
    <submittedName>
        <fullName evidence="1">Uncharacterized protein</fullName>
    </submittedName>
</protein>
<dbReference type="EMBL" id="LT984813">
    <property type="protein sequence ID" value="SPD64416.1"/>
    <property type="molecule type" value="Genomic_DNA"/>
</dbReference>
<reference evidence="1 2" key="1">
    <citation type="submission" date="2018-01" db="EMBL/GenBank/DDBJ databases">
        <authorList>
            <person name="Clerissi C."/>
        </authorList>
    </citation>
    <scope>NUCLEOTIDE SEQUENCE [LARGE SCALE GENOMIC DNA]</scope>
    <source>
        <strain evidence="1">Cupriavidus taiwanensis SWF 66322</strain>
    </source>
</reference>
<accession>A0A9Q7UTL8</accession>
<evidence type="ECO:0000313" key="2">
    <source>
        <dbReference type="Proteomes" id="UP000254259"/>
    </source>
</evidence>
<evidence type="ECO:0000313" key="1">
    <source>
        <dbReference type="EMBL" id="SPD64416.1"/>
    </source>
</evidence>
<gene>
    <name evidence="1" type="ORF">CBM2636_11432</name>
</gene>
<sequence length="106" mass="12156">MLERGKKIAQTMDIFDPPALWKNDRIGLIRQYCGQIVKNTPGCQPIDSHQHLCVYRKPMLGKKARQLQAGLVFTMLRDSIFQIKHQAIGTCLERGGEFSFTISRHE</sequence>